<evidence type="ECO:0000313" key="1">
    <source>
        <dbReference type="EMBL" id="EAQ86034.1"/>
    </source>
</evidence>
<name>Q2GXL7_CHAGB</name>
<protein>
    <submittedName>
        <fullName evidence="1">Uncharacterized protein</fullName>
    </submittedName>
</protein>
<reference evidence="2" key="1">
    <citation type="journal article" date="2015" name="Genome Announc.">
        <title>Draft genome sequence of the cellulolytic fungus Chaetomium globosum.</title>
        <authorList>
            <person name="Cuomo C.A."/>
            <person name="Untereiner W.A."/>
            <person name="Ma L.-J."/>
            <person name="Grabherr M."/>
            <person name="Birren B.W."/>
        </authorList>
    </citation>
    <scope>NUCLEOTIDE SEQUENCE [LARGE SCALE GENOMIC DNA]</scope>
    <source>
        <strain evidence="2">ATCC 6205 / CBS 148.51 / DSM 1962 / NBRC 6347 / NRRL 1970</strain>
    </source>
</reference>
<sequence length="115" mass="12805">MPQLRRTASPGSRCTRKKHLDHFAKQYSSQSKWTLVIHYLRSTAEASFGSAVRHIRTRKHKSAGPMKAVAGMEDNSTYMYLLPANVMLSCMSTAPHQMVPEAGLTSSLIRGRRGS</sequence>
<dbReference type="GeneID" id="4394279"/>
<accession>Q2GXL7</accession>
<dbReference type="HOGENOM" id="CLU_2108745_0_0_1"/>
<dbReference type="Proteomes" id="UP000001056">
    <property type="component" value="Unassembled WGS sequence"/>
</dbReference>
<dbReference type="AlphaFoldDB" id="Q2GXL7"/>
<dbReference type="VEuPathDB" id="FungiDB:CHGG_07287"/>
<gene>
    <name evidence="1" type="ORF">CHGG_07287</name>
</gene>
<evidence type="ECO:0000313" key="2">
    <source>
        <dbReference type="Proteomes" id="UP000001056"/>
    </source>
</evidence>
<dbReference type="RefSeq" id="XP_001224943.1">
    <property type="nucleotide sequence ID" value="XM_001224942.1"/>
</dbReference>
<organism evidence="1 2">
    <name type="scientific">Chaetomium globosum (strain ATCC 6205 / CBS 148.51 / DSM 1962 / NBRC 6347 / NRRL 1970)</name>
    <name type="common">Soil fungus</name>
    <dbReference type="NCBI Taxonomy" id="306901"/>
    <lineage>
        <taxon>Eukaryota</taxon>
        <taxon>Fungi</taxon>
        <taxon>Dikarya</taxon>
        <taxon>Ascomycota</taxon>
        <taxon>Pezizomycotina</taxon>
        <taxon>Sordariomycetes</taxon>
        <taxon>Sordariomycetidae</taxon>
        <taxon>Sordariales</taxon>
        <taxon>Chaetomiaceae</taxon>
        <taxon>Chaetomium</taxon>
    </lineage>
</organism>
<proteinExistence type="predicted"/>
<dbReference type="InParanoid" id="Q2GXL7"/>
<dbReference type="EMBL" id="CH408033">
    <property type="protein sequence ID" value="EAQ86034.1"/>
    <property type="molecule type" value="Genomic_DNA"/>
</dbReference>
<keyword evidence="2" id="KW-1185">Reference proteome</keyword>